<keyword evidence="2" id="KW-0547">Nucleotide-binding</keyword>
<reference evidence="6" key="1">
    <citation type="submission" date="2023-07" db="EMBL/GenBank/DDBJ databases">
        <title>Dyadobacter sp. nov 'subterranea' isolated from contaminted grondwater.</title>
        <authorList>
            <person name="Szabo I."/>
            <person name="Al-Omari J."/>
            <person name="Szerdahelyi S.G."/>
            <person name="Rado J."/>
        </authorList>
    </citation>
    <scope>NUCLEOTIDE SEQUENCE [LARGE SCALE GENOMIC DNA]</scope>
    <source>
        <strain evidence="6">UP-52</strain>
    </source>
</reference>
<evidence type="ECO:0000313" key="5">
    <source>
        <dbReference type="EMBL" id="MBE9460294.1"/>
    </source>
</evidence>
<evidence type="ECO:0000256" key="2">
    <source>
        <dbReference type="ARBA" id="ARBA00022741"/>
    </source>
</evidence>
<dbReference type="InterPro" id="IPR003593">
    <property type="entry name" value="AAA+_ATPase"/>
</dbReference>
<dbReference type="InterPro" id="IPR017871">
    <property type="entry name" value="ABC_transporter-like_CS"/>
</dbReference>
<gene>
    <name evidence="5" type="ORF">IEE83_00225</name>
</gene>
<proteinExistence type="predicted"/>
<keyword evidence="1" id="KW-0813">Transport</keyword>
<sequence length="296" mass="33459">MSDKLLDISIRHTLQTAHGILPMEVSLRAEKGSIVAITGPSGAGKTTLLRQIAGLVIPDFGHIKFGNVIWQNTDNKIFQSPQLRNIGFVFQDYALFPHLSVRENLLFALKKGDNEDIVDELLTSVELTQLADRKPHQLSGGQQQRVALARALVRKPDLLLLDEPLSSLDHRMRLHLQEYLLKLQKYLGFTMLIVTHDLGEIFRMANQVFVLENGKISKQGSPSEVYLPENENNDQLAIYGEVLSCTIMDDHLIISALIQQSVRKIKLPLHWHSEMLPGRSFVLRYSMDIPQIELIS</sequence>
<dbReference type="Pfam" id="PF00005">
    <property type="entry name" value="ABC_tran"/>
    <property type="match status" value="1"/>
</dbReference>
<dbReference type="InterPro" id="IPR027417">
    <property type="entry name" value="P-loop_NTPase"/>
</dbReference>
<keyword evidence="3 5" id="KW-0067">ATP-binding</keyword>
<comment type="caution">
    <text evidence="5">The sequence shown here is derived from an EMBL/GenBank/DDBJ whole genome shotgun (WGS) entry which is preliminary data.</text>
</comment>
<dbReference type="PANTHER" id="PTHR42781:SF4">
    <property type="entry name" value="SPERMIDINE_PUTRESCINE IMPORT ATP-BINDING PROTEIN POTA"/>
    <property type="match status" value="1"/>
</dbReference>
<dbReference type="Gene3D" id="3.40.50.300">
    <property type="entry name" value="P-loop containing nucleotide triphosphate hydrolases"/>
    <property type="match status" value="1"/>
</dbReference>
<evidence type="ECO:0000259" key="4">
    <source>
        <dbReference type="PROSITE" id="PS50893"/>
    </source>
</evidence>
<accession>A0ABR9W7T1</accession>
<dbReference type="SUPFAM" id="SSF52540">
    <property type="entry name" value="P-loop containing nucleoside triphosphate hydrolases"/>
    <property type="match status" value="1"/>
</dbReference>
<evidence type="ECO:0000313" key="6">
    <source>
        <dbReference type="Proteomes" id="UP000634134"/>
    </source>
</evidence>
<dbReference type="RefSeq" id="WP_194118639.1">
    <property type="nucleotide sequence ID" value="NZ_JACYGY010000001.1"/>
</dbReference>
<dbReference type="EMBL" id="JACYGY010000001">
    <property type="protein sequence ID" value="MBE9460294.1"/>
    <property type="molecule type" value="Genomic_DNA"/>
</dbReference>
<dbReference type="PROSITE" id="PS00211">
    <property type="entry name" value="ABC_TRANSPORTER_1"/>
    <property type="match status" value="1"/>
</dbReference>
<dbReference type="SMART" id="SM00382">
    <property type="entry name" value="AAA"/>
    <property type="match status" value="1"/>
</dbReference>
<dbReference type="InterPro" id="IPR050093">
    <property type="entry name" value="ABC_SmlMolc_Importer"/>
</dbReference>
<dbReference type="PANTHER" id="PTHR42781">
    <property type="entry name" value="SPERMIDINE/PUTRESCINE IMPORT ATP-BINDING PROTEIN POTA"/>
    <property type="match status" value="1"/>
</dbReference>
<evidence type="ECO:0000256" key="1">
    <source>
        <dbReference type="ARBA" id="ARBA00022448"/>
    </source>
</evidence>
<dbReference type="Proteomes" id="UP000634134">
    <property type="component" value="Unassembled WGS sequence"/>
</dbReference>
<protein>
    <submittedName>
        <fullName evidence="5">ABC transporter ATP-binding protein</fullName>
    </submittedName>
</protein>
<dbReference type="PROSITE" id="PS50893">
    <property type="entry name" value="ABC_TRANSPORTER_2"/>
    <property type="match status" value="1"/>
</dbReference>
<dbReference type="GO" id="GO:0005524">
    <property type="term" value="F:ATP binding"/>
    <property type="evidence" value="ECO:0007669"/>
    <property type="project" value="UniProtKB-KW"/>
</dbReference>
<evidence type="ECO:0000256" key="3">
    <source>
        <dbReference type="ARBA" id="ARBA00022840"/>
    </source>
</evidence>
<dbReference type="InterPro" id="IPR003439">
    <property type="entry name" value="ABC_transporter-like_ATP-bd"/>
</dbReference>
<organism evidence="5 6">
    <name type="scientific">Dyadobacter subterraneus</name>
    <dbReference type="NCBI Taxonomy" id="2773304"/>
    <lineage>
        <taxon>Bacteria</taxon>
        <taxon>Pseudomonadati</taxon>
        <taxon>Bacteroidota</taxon>
        <taxon>Cytophagia</taxon>
        <taxon>Cytophagales</taxon>
        <taxon>Spirosomataceae</taxon>
        <taxon>Dyadobacter</taxon>
    </lineage>
</organism>
<keyword evidence="6" id="KW-1185">Reference proteome</keyword>
<feature type="domain" description="ABC transporter" evidence="4">
    <location>
        <begin position="3"/>
        <end position="238"/>
    </location>
</feature>
<name>A0ABR9W7T1_9BACT</name>